<evidence type="ECO:0000259" key="2">
    <source>
        <dbReference type="Pfam" id="PF10756"/>
    </source>
</evidence>
<dbReference type="EMBL" id="JAKGSI010000002">
    <property type="protein sequence ID" value="MCF4006582.1"/>
    <property type="molecule type" value="Genomic_DNA"/>
</dbReference>
<accession>A0A9X1QNE2</accession>
<reference evidence="3" key="1">
    <citation type="submission" date="2022-01" db="EMBL/GenBank/DDBJ databases">
        <title>Corynebacterium sp. nov isolated from isolated from the feces of the greater white-fronted geese (Anser albifrons) at Poyang Lake, PR China.</title>
        <authorList>
            <person name="Liu Q."/>
        </authorList>
    </citation>
    <scope>NUCLEOTIDE SEQUENCE</scope>
    <source>
        <strain evidence="3">JCM 32435</strain>
    </source>
</reference>
<keyword evidence="1" id="KW-0812">Transmembrane</keyword>
<evidence type="ECO:0000313" key="4">
    <source>
        <dbReference type="Proteomes" id="UP001139336"/>
    </source>
</evidence>
<sequence>MTNKPEKKPTKSYSVSDADRQVYTAADAALTTTKPWEFEASSPALRVVAIVLAVVVLAVHLGMSLVVDKGSTGLALTAVDKWAFLGVGIVIAILALLAFLRPRVRANEDGVQVRNIIGTRFYPWSVIYGLRFPKGSRMALLELPDFEYVPLWAIQSMDGVRAIKAVEEFRRLESAYMPKE</sequence>
<feature type="transmembrane region" description="Helical" evidence="1">
    <location>
        <begin position="82"/>
        <end position="100"/>
    </location>
</feature>
<evidence type="ECO:0000256" key="1">
    <source>
        <dbReference type="SAM" id="Phobius"/>
    </source>
</evidence>
<feature type="domain" description="Low molecular weight protein antigen 6 PH" evidence="2">
    <location>
        <begin position="101"/>
        <end position="171"/>
    </location>
</feature>
<evidence type="ECO:0000313" key="3">
    <source>
        <dbReference type="EMBL" id="MCF4006582.1"/>
    </source>
</evidence>
<keyword evidence="1" id="KW-0472">Membrane</keyword>
<dbReference type="Pfam" id="PF10756">
    <property type="entry name" value="bPH_6"/>
    <property type="match status" value="1"/>
</dbReference>
<protein>
    <submittedName>
        <fullName evidence="3">PH domain-containing protein</fullName>
    </submittedName>
</protein>
<dbReference type="RefSeq" id="WP_236118373.1">
    <property type="nucleotide sequence ID" value="NZ_JAKGSI010000002.1"/>
</dbReference>
<proteinExistence type="predicted"/>
<name>A0A9X1QNE2_9CORY</name>
<dbReference type="Proteomes" id="UP001139336">
    <property type="component" value="Unassembled WGS sequence"/>
</dbReference>
<gene>
    <name evidence="3" type="ORF">L1O03_05235</name>
</gene>
<dbReference type="AlphaFoldDB" id="A0A9X1QNE2"/>
<keyword evidence="4" id="KW-1185">Reference proteome</keyword>
<organism evidence="3 4">
    <name type="scientific">Corynebacterium uropygiale</name>
    <dbReference type="NCBI Taxonomy" id="1775911"/>
    <lineage>
        <taxon>Bacteria</taxon>
        <taxon>Bacillati</taxon>
        <taxon>Actinomycetota</taxon>
        <taxon>Actinomycetes</taxon>
        <taxon>Mycobacteriales</taxon>
        <taxon>Corynebacteriaceae</taxon>
        <taxon>Corynebacterium</taxon>
    </lineage>
</organism>
<dbReference type="InterPro" id="IPR019692">
    <property type="entry name" value="CFP-6_PH"/>
</dbReference>
<keyword evidence="1" id="KW-1133">Transmembrane helix</keyword>
<comment type="caution">
    <text evidence="3">The sequence shown here is derived from an EMBL/GenBank/DDBJ whole genome shotgun (WGS) entry which is preliminary data.</text>
</comment>
<feature type="transmembrane region" description="Helical" evidence="1">
    <location>
        <begin position="44"/>
        <end position="62"/>
    </location>
</feature>